<reference evidence="2 3" key="1">
    <citation type="submission" date="2021-10" db="EMBL/GenBank/DDBJ databases">
        <title>Streptomyces gossypii sp. nov., isolated from soil collected from cotton field.</title>
        <authorList>
            <person name="Ge X."/>
            <person name="Chen X."/>
            <person name="Liu W."/>
        </authorList>
    </citation>
    <scope>NUCLEOTIDE SEQUENCE [LARGE SCALE GENOMIC DNA]</scope>
    <source>
        <strain evidence="2 3">N2-109</strain>
    </source>
</reference>
<accession>A0ABT2JUY1</accession>
<protein>
    <submittedName>
        <fullName evidence="2">Cupin domain-containing protein</fullName>
    </submittedName>
</protein>
<dbReference type="InterPro" id="IPR013096">
    <property type="entry name" value="Cupin_2"/>
</dbReference>
<feature type="domain" description="Cupin type-2" evidence="1">
    <location>
        <begin position="36"/>
        <end position="98"/>
    </location>
</feature>
<keyword evidence="3" id="KW-1185">Reference proteome</keyword>
<dbReference type="InterPro" id="IPR011051">
    <property type="entry name" value="RmlC_Cupin_sf"/>
</dbReference>
<dbReference type="EMBL" id="JAJAGO010000007">
    <property type="protein sequence ID" value="MCT2591551.1"/>
    <property type="molecule type" value="Genomic_DNA"/>
</dbReference>
<comment type="caution">
    <text evidence="2">The sequence shown here is derived from an EMBL/GenBank/DDBJ whole genome shotgun (WGS) entry which is preliminary data.</text>
</comment>
<name>A0ABT2JUY1_9ACTN</name>
<dbReference type="Pfam" id="PF07883">
    <property type="entry name" value="Cupin_2"/>
    <property type="match status" value="1"/>
</dbReference>
<dbReference type="SUPFAM" id="SSF51182">
    <property type="entry name" value="RmlC-like cupins"/>
    <property type="match status" value="1"/>
</dbReference>
<evidence type="ECO:0000313" key="2">
    <source>
        <dbReference type="EMBL" id="MCT2591551.1"/>
    </source>
</evidence>
<organism evidence="2 3">
    <name type="scientific">Streptomyces gossypii</name>
    <dbReference type="NCBI Taxonomy" id="2883101"/>
    <lineage>
        <taxon>Bacteria</taxon>
        <taxon>Bacillati</taxon>
        <taxon>Actinomycetota</taxon>
        <taxon>Actinomycetes</taxon>
        <taxon>Kitasatosporales</taxon>
        <taxon>Streptomycetaceae</taxon>
        <taxon>Streptomyces</taxon>
    </lineage>
</organism>
<proteinExistence type="predicted"/>
<dbReference type="InterPro" id="IPR014710">
    <property type="entry name" value="RmlC-like_jellyroll"/>
</dbReference>
<evidence type="ECO:0000313" key="3">
    <source>
        <dbReference type="Proteomes" id="UP001156389"/>
    </source>
</evidence>
<evidence type="ECO:0000259" key="1">
    <source>
        <dbReference type="Pfam" id="PF07883"/>
    </source>
</evidence>
<dbReference type="Proteomes" id="UP001156389">
    <property type="component" value="Unassembled WGS sequence"/>
</dbReference>
<sequence length="252" mass="27242">MTAPASLPAPLPDFPGSVGLSQLQVYPWPTADLEHGGSPHMHLTCAECYVVTGGRGRLQTLTHEGPRTHLLDPGDVVWFTPGTIHRAVNDDDLRVLIVMQNSGLPEAGDAVLTFPPEYLTPERYPEAVAIDDEDGRPCPQRARARRDLALEGFTELRRQTEDGNTSALEGFHRAAVALVRPRVGQWQRVVEEGAAATAARALAQIDALKQGTADHLHQAEVTRIAEPAAQSLGMCGFLRPYDSARRSGGPHA</sequence>
<dbReference type="RefSeq" id="WP_260218867.1">
    <property type="nucleotide sequence ID" value="NZ_JAJAGO010000007.1"/>
</dbReference>
<gene>
    <name evidence="2" type="ORF">LHJ74_16875</name>
</gene>
<dbReference type="Gene3D" id="2.60.120.10">
    <property type="entry name" value="Jelly Rolls"/>
    <property type="match status" value="1"/>
</dbReference>